<protein>
    <recommendedName>
        <fullName evidence="4">DUF1524 domain-containing protein</fullName>
    </recommendedName>
</protein>
<dbReference type="GeneID" id="95524846"/>
<evidence type="ECO:0000313" key="1">
    <source>
        <dbReference type="EMBL" id="AXE75769.1"/>
    </source>
</evidence>
<dbReference type="AlphaFoldDB" id="A0A2Z5JQ15"/>
<gene>
    <name evidence="1" type="ORF">C5746_00825</name>
    <name evidence="2" type="ORF">C5746_42415</name>
</gene>
<evidence type="ECO:0000313" key="2">
    <source>
        <dbReference type="EMBL" id="AXE82398.1"/>
    </source>
</evidence>
<dbReference type="EMBL" id="CP027306">
    <property type="protein sequence ID" value="AXE75769.1"/>
    <property type="molecule type" value="Genomic_DNA"/>
</dbReference>
<proteinExistence type="predicted"/>
<reference evidence="2 3" key="1">
    <citation type="journal article" date="2018" name="Front. Microbiol.">
        <title>Genome Sequencing of Streptomyces atratus SCSIOZH16 and Activation Production of Nocardamine via Metabolic Engineering.</title>
        <authorList>
            <person name="Li Y."/>
            <person name="Zhang C."/>
            <person name="Liu C."/>
            <person name="Ju J."/>
            <person name="Ma J."/>
        </authorList>
    </citation>
    <scope>NUCLEOTIDE SEQUENCE [LARGE SCALE GENOMIC DNA]</scope>
    <source>
        <strain evidence="2 3">SCSIO_ZH16</strain>
    </source>
</reference>
<accession>A0A2Z5JQ15</accession>
<dbReference type="KEGG" id="sata:C5746_00825"/>
<sequence>MNERRAFANDLFRSQLIAVSAGSNRAKGDKDPGNWKPPLESYHCTYGRAWISVKSDYNLTANQTEVDALPQMLDTCDS</sequence>
<dbReference type="Proteomes" id="UP000252698">
    <property type="component" value="Chromosome"/>
</dbReference>
<dbReference type="KEGG" id="sata:C5746_42415"/>
<evidence type="ECO:0008006" key="4">
    <source>
        <dbReference type="Google" id="ProtNLM"/>
    </source>
</evidence>
<evidence type="ECO:0000313" key="3">
    <source>
        <dbReference type="Proteomes" id="UP000252698"/>
    </source>
</evidence>
<dbReference type="RefSeq" id="WP_114242439.1">
    <property type="nucleotide sequence ID" value="NZ_CP027306.1"/>
</dbReference>
<dbReference type="EMBL" id="CP027306">
    <property type="protein sequence ID" value="AXE82398.1"/>
    <property type="molecule type" value="Genomic_DNA"/>
</dbReference>
<name>A0A2Z5JQ15_STRAR</name>
<organism evidence="2 3">
    <name type="scientific">Streptomyces atratus</name>
    <dbReference type="NCBI Taxonomy" id="1893"/>
    <lineage>
        <taxon>Bacteria</taxon>
        <taxon>Bacillati</taxon>
        <taxon>Actinomycetota</taxon>
        <taxon>Actinomycetes</taxon>
        <taxon>Kitasatosporales</taxon>
        <taxon>Streptomycetaceae</taxon>
        <taxon>Streptomyces</taxon>
    </lineage>
</organism>